<evidence type="ECO:0000313" key="1">
    <source>
        <dbReference type="EMBL" id="CAG8510340.1"/>
    </source>
</evidence>
<dbReference type="AlphaFoldDB" id="A0A9N9F543"/>
<dbReference type="EMBL" id="CAJVPK010000438">
    <property type="protein sequence ID" value="CAG8510340.1"/>
    <property type="molecule type" value="Genomic_DNA"/>
</dbReference>
<proteinExistence type="predicted"/>
<dbReference type="Proteomes" id="UP000789706">
    <property type="component" value="Unassembled WGS sequence"/>
</dbReference>
<sequence length="128" mass="15049">MKNGKLNLPEIIYLSNSKKAWNSVIDSVERYQSHTIDIKPKIHIDQKLILALIEPKDGGIYLCVILEYLIFIQDKFLEEIMTITPGTYRSLRFLEDSDSFTETERTLQYYIQSLTLEQLRNDNLISYQ</sequence>
<comment type="caution">
    <text evidence="1">The sequence shown here is derived from an EMBL/GenBank/DDBJ whole genome shotgun (WGS) entry which is preliminary data.</text>
</comment>
<organism evidence="1 2">
    <name type="scientific">Diversispora eburnea</name>
    <dbReference type="NCBI Taxonomy" id="1213867"/>
    <lineage>
        <taxon>Eukaryota</taxon>
        <taxon>Fungi</taxon>
        <taxon>Fungi incertae sedis</taxon>
        <taxon>Mucoromycota</taxon>
        <taxon>Glomeromycotina</taxon>
        <taxon>Glomeromycetes</taxon>
        <taxon>Diversisporales</taxon>
        <taxon>Diversisporaceae</taxon>
        <taxon>Diversispora</taxon>
    </lineage>
</organism>
<gene>
    <name evidence="1" type="ORF">DEBURN_LOCUS5140</name>
</gene>
<protein>
    <submittedName>
        <fullName evidence="1">4226_t:CDS:1</fullName>
    </submittedName>
</protein>
<evidence type="ECO:0000313" key="2">
    <source>
        <dbReference type="Proteomes" id="UP000789706"/>
    </source>
</evidence>
<keyword evidence="2" id="KW-1185">Reference proteome</keyword>
<accession>A0A9N9F543</accession>
<name>A0A9N9F543_9GLOM</name>
<dbReference type="OrthoDB" id="2426983at2759"/>
<reference evidence="1" key="1">
    <citation type="submission" date="2021-06" db="EMBL/GenBank/DDBJ databases">
        <authorList>
            <person name="Kallberg Y."/>
            <person name="Tangrot J."/>
            <person name="Rosling A."/>
        </authorList>
    </citation>
    <scope>NUCLEOTIDE SEQUENCE</scope>
    <source>
        <strain evidence="1">AZ414A</strain>
    </source>
</reference>